<proteinExistence type="predicted"/>
<evidence type="ECO:0000313" key="1">
    <source>
        <dbReference type="EMBL" id="BBI54475.1"/>
    </source>
</evidence>
<dbReference type="Proteomes" id="UP000289555">
    <property type="component" value="Chromosome"/>
</dbReference>
<organism evidence="1 2">
    <name type="scientific">Vreelandella olivaria</name>
    <dbReference type="NCBI Taxonomy" id="390919"/>
    <lineage>
        <taxon>Bacteria</taxon>
        <taxon>Pseudomonadati</taxon>
        <taxon>Pseudomonadota</taxon>
        <taxon>Gammaproteobacteria</taxon>
        <taxon>Oceanospirillales</taxon>
        <taxon>Halomonadaceae</taxon>
        <taxon>Vreelandella</taxon>
    </lineage>
</organism>
<reference evidence="2" key="1">
    <citation type="journal article" date="2019" name="Microbiol. Resour. Announc.">
        <title>Complete Genome Sequence of Halomonas olivaria, a Moderately Halophilic Bacterium Isolated from Olive Processing Effluents, Obtained by Nanopore Sequencing.</title>
        <authorList>
            <person name="Nagata S."/>
            <person name="Ii K.M."/>
            <person name="Tsukimi T."/>
            <person name="Miura M.C."/>
            <person name="Galipon J."/>
            <person name="Arakawa K."/>
        </authorList>
    </citation>
    <scope>NUCLEOTIDE SEQUENCE [LARGE SCALE GENOMIC DNA]</scope>
    <source>
        <strain evidence="2">TYRC17</strain>
    </source>
</reference>
<gene>
    <name evidence="1" type="ORF">HORIV_68960</name>
</gene>
<sequence>MVFFGMRQGAGQDEIADGFPFEACRAFKRHFGAMFQPEINTLLFGIGGYAHDGFLMWFI</sequence>
<name>A0ABM7GUQ1_9GAMM</name>
<evidence type="ECO:0000313" key="2">
    <source>
        <dbReference type="Proteomes" id="UP000289555"/>
    </source>
</evidence>
<dbReference type="EMBL" id="AP019416">
    <property type="protein sequence ID" value="BBI54475.1"/>
    <property type="molecule type" value="Genomic_DNA"/>
</dbReference>
<protein>
    <submittedName>
        <fullName evidence="1">Uncharacterized protein</fullName>
    </submittedName>
</protein>
<keyword evidence="2" id="KW-1185">Reference proteome</keyword>
<accession>A0ABM7GUQ1</accession>